<protein>
    <recommendedName>
        <fullName evidence="7">Endolytic murein transglycosylase</fullName>
        <ecNumber evidence="7">4.2.2.29</ecNumber>
    </recommendedName>
    <alternativeName>
        <fullName evidence="7">Peptidoglycan lytic transglycosylase</fullName>
    </alternativeName>
    <alternativeName>
        <fullName evidence="7">Peptidoglycan polymerization terminase</fullName>
    </alternativeName>
</protein>
<sequence length="341" mass="38376">MRKNFLFSLALFGFSVGVAVLWAKFEYDRFNHTPLNVSQEGLQLVIPSGATVRSVATELHQQEALEHPLYLVLLARWQGVARNIKAGEYDIQPATTPPEFLRQIVAGKVKQYSLTLVEGWTFSQVMKAVQNSPHLRQTLGEVTLSEMMKRLGYPEKHPEGRFFPDTYFFPRGTTDVDFLRRAYQLMAEHLAREWENRAAGLPYQSAYEALTLASIVEREAALPEEQALIAGVFARRLQKGMRLQTDPTVIYGLGDRFDGNLRHRDLREDTPYNTYTRSGLPPTPICIPSLGALQATLHPAGGEALYFVARGDGSHYFSTTFEEHRAAVQTYQLGKGKPNGN</sequence>
<dbReference type="RefSeq" id="WP_134358673.1">
    <property type="nucleotide sequence ID" value="NZ_CP038033.1"/>
</dbReference>
<dbReference type="GO" id="GO:0009252">
    <property type="term" value="P:peptidoglycan biosynthetic process"/>
    <property type="evidence" value="ECO:0007669"/>
    <property type="project" value="UniProtKB-UniRule"/>
</dbReference>
<dbReference type="CDD" id="cd08010">
    <property type="entry name" value="MltG_like"/>
    <property type="match status" value="1"/>
</dbReference>
<dbReference type="Gene3D" id="3.30.1490.480">
    <property type="entry name" value="Endolytic murein transglycosylase"/>
    <property type="match status" value="1"/>
</dbReference>
<keyword evidence="2 7" id="KW-0812">Transmembrane</keyword>
<dbReference type="InterPro" id="IPR003770">
    <property type="entry name" value="MLTG-like"/>
</dbReference>
<evidence type="ECO:0000256" key="6">
    <source>
        <dbReference type="ARBA" id="ARBA00023316"/>
    </source>
</evidence>
<evidence type="ECO:0000256" key="5">
    <source>
        <dbReference type="ARBA" id="ARBA00023239"/>
    </source>
</evidence>
<comment type="function">
    <text evidence="7">Functions as a peptidoglycan terminase that cleaves nascent peptidoglycan strands endolytically to terminate their elongation.</text>
</comment>
<name>A0A4P7C1R6_9GAMM</name>
<feature type="site" description="Important for catalytic activity" evidence="7">
    <location>
        <position position="219"/>
    </location>
</feature>
<dbReference type="KEGG" id="nwr:E3U44_13535"/>
<keyword evidence="4 7" id="KW-0472">Membrane</keyword>
<keyword evidence="7" id="KW-0997">Cell inner membrane</keyword>
<evidence type="ECO:0000313" key="8">
    <source>
        <dbReference type="EMBL" id="QBQ55414.1"/>
    </source>
</evidence>
<dbReference type="GO" id="GO:0071555">
    <property type="term" value="P:cell wall organization"/>
    <property type="evidence" value="ECO:0007669"/>
    <property type="project" value="UniProtKB-KW"/>
</dbReference>
<dbReference type="GO" id="GO:0008932">
    <property type="term" value="F:lytic endotransglycosylase activity"/>
    <property type="evidence" value="ECO:0007669"/>
    <property type="project" value="UniProtKB-UniRule"/>
</dbReference>
<evidence type="ECO:0000256" key="3">
    <source>
        <dbReference type="ARBA" id="ARBA00022989"/>
    </source>
</evidence>
<dbReference type="Proteomes" id="UP000294325">
    <property type="component" value="Chromosome"/>
</dbReference>
<keyword evidence="3 7" id="KW-1133">Transmembrane helix</keyword>
<dbReference type="EMBL" id="CP038033">
    <property type="protein sequence ID" value="QBQ55414.1"/>
    <property type="molecule type" value="Genomic_DNA"/>
</dbReference>
<comment type="similarity">
    <text evidence="7">Belongs to the transglycosylase MltG family.</text>
</comment>
<dbReference type="PANTHER" id="PTHR30518">
    <property type="entry name" value="ENDOLYTIC MUREIN TRANSGLYCOSYLASE"/>
    <property type="match status" value="1"/>
</dbReference>
<reference evidence="8 9" key="1">
    <citation type="submission" date="2019-03" db="EMBL/GenBank/DDBJ databases">
        <title>The genome sequence of Nitrosococcus wardiae strain D1FHST reveals the archetypal metabolic capacity of ammonia-oxidizing Gammaproteobacteria.</title>
        <authorList>
            <person name="Wang L."/>
            <person name="Lim C.K."/>
            <person name="Hanson T.E."/>
            <person name="Dang H."/>
            <person name="Klotz M.G."/>
        </authorList>
    </citation>
    <scope>NUCLEOTIDE SEQUENCE [LARGE SCALE GENOMIC DNA]</scope>
    <source>
        <strain evidence="8 9">D1FHS</strain>
    </source>
</reference>
<comment type="catalytic activity">
    <reaction evidence="7">
        <text>a peptidoglycan chain = a peptidoglycan chain with N-acetyl-1,6-anhydromuramyl-[peptide] at the reducing end + a peptidoglycan chain with N-acetylglucosamine at the non-reducing end.</text>
        <dbReference type="EC" id="4.2.2.29"/>
    </reaction>
</comment>
<keyword evidence="5 7" id="KW-0456">Lyase</keyword>
<keyword evidence="6 7" id="KW-0961">Cell wall biogenesis/degradation</keyword>
<dbReference type="HAMAP" id="MF_02065">
    <property type="entry name" value="MltG"/>
    <property type="match status" value="1"/>
</dbReference>
<keyword evidence="1 7" id="KW-1003">Cell membrane</keyword>
<dbReference type="EC" id="4.2.2.29" evidence="7"/>
<dbReference type="PANTHER" id="PTHR30518:SF2">
    <property type="entry name" value="ENDOLYTIC MUREIN TRANSGLYCOSYLASE"/>
    <property type="match status" value="1"/>
</dbReference>
<dbReference type="Pfam" id="PF02618">
    <property type="entry name" value="YceG"/>
    <property type="match status" value="1"/>
</dbReference>
<evidence type="ECO:0000256" key="7">
    <source>
        <dbReference type="HAMAP-Rule" id="MF_02065"/>
    </source>
</evidence>
<evidence type="ECO:0000256" key="2">
    <source>
        <dbReference type="ARBA" id="ARBA00022692"/>
    </source>
</evidence>
<evidence type="ECO:0000256" key="1">
    <source>
        <dbReference type="ARBA" id="ARBA00022475"/>
    </source>
</evidence>
<accession>A0A4P7C1R6</accession>
<dbReference type="GO" id="GO:0005886">
    <property type="term" value="C:plasma membrane"/>
    <property type="evidence" value="ECO:0007669"/>
    <property type="project" value="UniProtKB-UniRule"/>
</dbReference>
<dbReference type="NCBIfam" id="TIGR00247">
    <property type="entry name" value="endolytic transglycosylase MltG"/>
    <property type="match status" value="1"/>
</dbReference>
<gene>
    <name evidence="7 8" type="primary">mltG</name>
    <name evidence="8" type="ORF">E3U44_13535</name>
</gene>
<dbReference type="OrthoDB" id="9814591at2"/>
<organism evidence="8 9">
    <name type="scientific">Nitrosococcus wardiae</name>
    <dbReference type="NCBI Taxonomy" id="1814290"/>
    <lineage>
        <taxon>Bacteria</taxon>
        <taxon>Pseudomonadati</taxon>
        <taxon>Pseudomonadota</taxon>
        <taxon>Gammaproteobacteria</taxon>
        <taxon>Chromatiales</taxon>
        <taxon>Chromatiaceae</taxon>
        <taxon>Nitrosococcus</taxon>
    </lineage>
</organism>
<keyword evidence="9" id="KW-1185">Reference proteome</keyword>
<dbReference type="AlphaFoldDB" id="A0A4P7C1R6"/>
<dbReference type="Gene3D" id="3.30.160.60">
    <property type="entry name" value="Classic Zinc Finger"/>
    <property type="match status" value="1"/>
</dbReference>
<proteinExistence type="inferred from homology"/>
<evidence type="ECO:0000256" key="4">
    <source>
        <dbReference type="ARBA" id="ARBA00023136"/>
    </source>
</evidence>
<evidence type="ECO:0000313" key="9">
    <source>
        <dbReference type="Proteomes" id="UP000294325"/>
    </source>
</evidence>